<dbReference type="AlphaFoldDB" id="A0A0V0QH10"/>
<sequence>MTILQNQYILNQLNKPQSASKTTIMNKIENLKFDIQRKSSLYSGETTFQTFQNQSQNMRKKFFSQYSTPVQKSQSTKLSLNFSQFQDKLAENSQNNFQKINSKVSFSQKKLQNQKQSQNQQQIKKNQIKKDQSAQLIEVFDSDKKGQRFFTPQAKNCQNYSDFKVRSVYEHKKSIEDIQQRNQKQKQRINQDIRKYQLISQQSKKGDFNRNIQNAGFQEMVQRCEEQCEYKDEQNISGVKNE</sequence>
<dbReference type="InParanoid" id="A0A0V0QH10"/>
<keyword evidence="2" id="KW-1185">Reference proteome</keyword>
<accession>A0A0V0QH10</accession>
<evidence type="ECO:0000313" key="1">
    <source>
        <dbReference type="EMBL" id="KRX01506.1"/>
    </source>
</evidence>
<protein>
    <submittedName>
        <fullName evidence="1">Uncharacterized protein</fullName>
    </submittedName>
</protein>
<dbReference type="Proteomes" id="UP000054937">
    <property type="component" value="Unassembled WGS sequence"/>
</dbReference>
<gene>
    <name evidence="1" type="ORF">PPERSA_01409</name>
</gene>
<dbReference type="EMBL" id="LDAU01000170">
    <property type="protein sequence ID" value="KRX01506.1"/>
    <property type="molecule type" value="Genomic_DNA"/>
</dbReference>
<reference evidence="1 2" key="1">
    <citation type="journal article" date="2015" name="Sci. Rep.">
        <title>Genome of the facultative scuticociliatosis pathogen Pseudocohnilembus persalinus provides insight into its virulence through horizontal gene transfer.</title>
        <authorList>
            <person name="Xiong J."/>
            <person name="Wang G."/>
            <person name="Cheng J."/>
            <person name="Tian M."/>
            <person name="Pan X."/>
            <person name="Warren A."/>
            <person name="Jiang C."/>
            <person name="Yuan D."/>
            <person name="Miao W."/>
        </authorList>
    </citation>
    <scope>NUCLEOTIDE SEQUENCE [LARGE SCALE GENOMIC DNA]</scope>
    <source>
        <strain evidence="1">36N120E</strain>
    </source>
</reference>
<comment type="caution">
    <text evidence="1">The sequence shown here is derived from an EMBL/GenBank/DDBJ whole genome shotgun (WGS) entry which is preliminary data.</text>
</comment>
<proteinExistence type="predicted"/>
<organism evidence="1 2">
    <name type="scientific">Pseudocohnilembus persalinus</name>
    <name type="common">Ciliate</name>
    <dbReference type="NCBI Taxonomy" id="266149"/>
    <lineage>
        <taxon>Eukaryota</taxon>
        <taxon>Sar</taxon>
        <taxon>Alveolata</taxon>
        <taxon>Ciliophora</taxon>
        <taxon>Intramacronucleata</taxon>
        <taxon>Oligohymenophorea</taxon>
        <taxon>Scuticociliatia</taxon>
        <taxon>Philasterida</taxon>
        <taxon>Pseudocohnilembidae</taxon>
        <taxon>Pseudocohnilembus</taxon>
    </lineage>
</organism>
<evidence type="ECO:0000313" key="2">
    <source>
        <dbReference type="Proteomes" id="UP000054937"/>
    </source>
</evidence>
<name>A0A0V0QH10_PSEPJ</name>